<accession>A0ACC2WM04</accession>
<reference evidence="1" key="1">
    <citation type="submission" date="2023-04" db="EMBL/GenBank/DDBJ databases">
        <title>Draft Genome sequencing of Naganishia species isolated from polar environments using Oxford Nanopore Technology.</title>
        <authorList>
            <person name="Leo P."/>
            <person name="Venkateswaran K."/>
        </authorList>
    </citation>
    <scope>NUCLEOTIDE SEQUENCE</scope>
    <source>
        <strain evidence="1">MNA-CCFEE 5262</strain>
    </source>
</reference>
<evidence type="ECO:0000313" key="2">
    <source>
        <dbReference type="Proteomes" id="UP001230649"/>
    </source>
</evidence>
<dbReference type="EMBL" id="JASBWS010000018">
    <property type="protein sequence ID" value="KAJ9111572.1"/>
    <property type="molecule type" value="Genomic_DNA"/>
</dbReference>
<evidence type="ECO:0000313" key="1">
    <source>
        <dbReference type="EMBL" id="KAJ9111572.1"/>
    </source>
</evidence>
<name>A0ACC2WM04_9TREE</name>
<proteinExistence type="predicted"/>
<keyword evidence="2" id="KW-1185">Reference proteome</keyword>
<comment type="caution">
    <text evidence="1">The sequence shown here is derived from an EMBL/GenBank/DDBJ whole genome shotgun (WGS) entry which is preliminary data.</text>
</comment>
<dbReference type="Proteomes" id="UP001230649">
    <property type="component" value="Unassembled WGS sequence"/>
</dbReference>
<gene>
    <name evidence="1" type="ORF">QFC20_002547</name>
</gene>
<organism evidence="1 2">
    <name type="scientific">Naganishia adeliensis</name>
    <dbReference type="NCBI Taxonomy" id="92952"/>
    <lineage>
        <taxon>Eukaryota</taxon>
        <taxon>Fungi</taxon>
        <taxon>Dikarya</taxon>
        <taxon>Basidiomycota</taxon>
        <taxon>Agaricomycotina</taxon>
        <taxon>Tremellomycetes</taxon>
        <taxon>Filobasidiales</taxon>
        <taxon>Filobasidiaceae</taxon>
        <taxon>Naganishia</taxon>
    </lineage>
</organism>
<protein>
    <submittedName>
        <fullName evidence="1">Uncharacterized protein</fullName>
    </submittedName>
</protein>
<sequence>MLASYLLAIASLTATVLANLAVFTPLGVVVCQPVPIHWSGGTGPYRLSVIPGGQVNAAPLKDFGVLGAQIPVYTWLVDIPAGTLITLKLADSSGQISYSVPFTPAAGKSDACLHEALSSPVPSPSPKGCMAKNKKREV</sequence>